<dbReference type="STRING" id="416016.SAMN05443547_1870"/>
<dbReference type="OrthoDB" id="1345629at2"/>
<organism evidence="1 2">
    <name type="scientific">Flavobacterium cucumis</name>
    <dbReference type="NCBI Taxonomy" id="416016"/>
    <lineage>
        <taxon>Bacteria</taxon>
        <taxon>Pseudomonadati</taxon>
        <taxon>Bacteroidota</taxon>
        <taxon>Flavobacteriia</taxon>
        <taxon>Flavobacteriales</taxon>
        <taxon>Flavobacteriaceae</taxon>
        <taxon>Flavobacterium</taxon>
    </lineage>
</organism>
<dbReference type="Proteomes" id="UP000184611">
    <property type="component" value="Unassembled WGS sequence"/>
</dbReference>
<reference evidence="2" key="1">
    <citation type="submission" date="2016-12" db="EMBL/GenBank/DDBJ databases">
        <authorList>
            <person name="Varghese N."/>
            <person name="Submissions S."/>
        </authorList>
    </citation>
    <scope>NUCLEOTIDE SEQUENCE [LARGE SCALE GENOMIC DNA]</scope>
    <source>
        <strain evidence="2">DSM 18830</strain>
    </source>
</reference>
<evidence type="ECO:0000313" key="1">
    <source>
        <dbReference type="EMBL" id="SHO73509.1"/>
    </source>
</evidence>
<name>A0A1M7ZX83_9FLAO</name>
<protein>
    <submittedName>
        <fullName evidence="1">Uncharacterized protein</fullName>
    </submittedName>
</protein>
<dbReference type="EMBL" id="FRYK01000003">
    <property type="protein sequence ID" value="SHO73509.1"/>
    <property type="molecule type" value="Genomic_DNA"/>
</dbReference>
<accession>A0A1M7ZX83</accession>
<dbReference type="AlphaFoldDB" id="A0A1M7ZX83"/>
<sequence>MKNLLILSAIMLFYASCKERAAEYPIGNTYYYQEPQPINDSELNSIPNKYLGLYVNEDSIYLNVSKKMIAKESFFKFRIHKNSLDSIADEIVSDNGKYRFKNETTFLEDKIIGDSIEFSKKEIDTFFIFSDKQKAKRINGKLVISDKDSIYWQSKLVYLNKDKLVIKYLYSDDDLRKMDSITKVKSKQLDSTTYVIFPSRSEFKRFFEVKNFGYESKYKKIAK</sequence>
<gene>
    <name evidence="1" type="ORF">SAMN05443547_1870</name>
</gene>
<proteinExistence type="predicted"/>
<evidence type="ECO:0000313" key="2">
    <source>
        <dbReference type="Proteomes" id="UP000184611"/>
    </source>
</evidence>
<keyword evidence="2" id="KW-1185">Reference proteome</keyword>
<dbReference type="RefSeq" id="WP_143165263.1">
    <property type="nucleotide sequence ID" value="NZ_CBCSEA010000008.1"/>
</dbReference>